<dbReference type="EMBL" id="CAJVQC010020202">
    <property type="protein sequence ID" value="CAG8706580.1"/>
    <property type="molecule type" value="Genomic_DNA"/>
</dbReference>
<evidence type="ECO:0000313" key="1">
    <source>
        <dbReference type="EMBL" id="CAG8706580.1"/>
    </source>
</evidence>
<dbReference type="Proteomes" id="UP000789920">
    <property type="component" value="Unassembled WGS sequence"/>
</dbReference>
<name>A0ACA9PEF1_9GLOM</name>
<accession>A0ACA9PEF1</accession>
<comment type="caution">
    <text evidence="1">The sequence shown here is derived from an EMBL/GenBank/DDBJ whole genome shotgun (WGS) entry which is preliminary data.</text>
</comment>
<sequence>MDRPKTMKPHIVRKDARDDEAAQPVCSNCNTMTTPLWRRDEEGQTLYVIKKRQRYENGQTPNRRKKQRSPEPEQDVPQQQQPPPPPPPSQQQMVPVYGGHMGVATSTSMPMQSTLNVSR</sequence>
<reference evidence="1" key="1">
    <citation type="submission" date="2021-06" db="EMBL/GenBank/DDBJ databases">
        <authorList>
            <person name="Kallberg Y."/>
            <person name="Tangrot J."/>
            <person name="Rosling A."/>
        </authorList>
    </citation>
    <scope>NUCLEOTIDE SEQUENCE</scope>
    <source>
        <strain evidence="1">MA461A</strain>
    </source>
</reference>
<proteinExistence type="predicted"/>
<organism evidence="1 2">
    <name type="scientific">Racocetra persica</name>
    <dbReference type="NCBI Taxonomy" id="160502"/>
    <lineage>
        <taxon>Eukaryota</taxon>
        <taxon>Fungi</taxon>
        <taxon>Fungi incertae sedis</taxon>
        <taxon>Mucoromycota</taxon>
        <taxon>Glomeromycotina</taxon>
        <taxon>Glomeromycetes</taxon>
        <taxon>Diversisporales</taxon>
        <taxon>Gigasporaceae</taxon>
        <taxon>Racocetra</taxon>
    </lineage>
</organism>
<protein>
    <submittedName>
        <fullName evidence="1">30670_t:CDS:1</fullName>
    </submittedName>
</protein>
<gene>
    <name evidence="1" type="ORF">RPERSI_LOCUS10269</name>
</gene>
<evidence type="ECO:0000313" key="2">
    <source>
        <dbReference type="Proteomes" id="UP000789920"/>
    </source>
</evidence>
<keyword evidence="2" id="KW-1185">Reference proteome</keyword>